<dbReference type="Gene3D" id="3.40.630.30">
    <property type="match status" value="1"/>
</dbReference>
<keyword evidence="3" id="KW-1185">Reference proteome</keyword>
<dbReference type="Proteomes" id="UP001198571">
    <property type="component" value="Unassembled WGS sequence"/>
</dbReference>
<dbReference type="PANTHER" id="PTHR43415">
    <property type="entry name" value="SPERMIDINE N(1)-ACETYLTRANSFERASE"/>
    <property type="match status" value="1"/>
</dbReference>
<evidence type="ECO:0000259" key="1">
    <source>
        <dbReference type="PROSITE" id="PS51186"/>
    </source>
</evidence>
<dbReference type="Pfam" id="PF13302">
    <property type="entry name" value="Acetyltransf_3"/>
    <property type="match status" value="1"/>
</dbReference>
<dbReference type="PANTHER" id="PTHR43415:SF3">
    <property type="entry name" value="GNAT-FAMILY ACETYLTRANSFERASE"/>
    <property type="match status" value="1"/>
</dbReference>
<evidence type="ECO:0000313" key="2">
    <source>
        <dbReference type="EMBL" id="MCB5411978.1"/>
    </source>
</evidence>
<feature type="domain" description="N-acetyltransferase" evidence="1">
    <location>
        <begin position="3"/>
        <end position="158"/>
    </location>
</feature>
<dbReference type="EMBL" id="JACDXX010000024">
    <property type="protein sequence ID" value="MCB5411978.1"/>
    <property type="molecule type" value="Genomic_DNA"/>
</dbReference>
<sequence length="173" mass="19847">MEVSICPLTLSDITDEFVSWHQNSDGHLDFYTGDRRSFSREKLISWIENAEERNTFFYMIMVNQNIPVGTIKIGPIDMNNKTSDLACLIGNRRYVGKGLASRAITQANHVAFQKYDVRRLQSGMYENNIASIKAYCRAGWFIEAIMKGYYWVDGAPIDRVCVACFNPEYFLEG</sequence>
<evidence type="ECO:0000313" key="3">
    <source>
        <dbReference type="Proteomes" id="UP001198571"/>
    </source>
</evidence>
<comment type="caution">
    <text evidence="2">The sequence shown here is derived from an EMBL/GenBank/DDBJ whole genome shotgun (WGS) entry which is preliminary data.</text>
</comment>
<dbReference type="InterPro" id="IPR000182">
    <property type="entry name" value="GNAT_dom"/>
</dbReference>
<dbReference type="InterPro" id="IPR016181">
    <property type="entry name" value="Acyl_CoA_acyltransferase"/>
</dbReference>
<accession>A0ABS8CRH3</accession>
<name>A0ABS8CRH3_9RHOB</name>
<dbReference type="SUPFAM" id="SSF55729">
    <property type="entry name" value="Acyl-CoA N-acyltransferases (Nat)"/>
    <property type="match status" value="1"/>
</dbReference>
<gene>
    <name evidence="2" type="ORF">H0485_18485</name>
</gene>
<dbReference type="RefSeq" id="WP_226937409.1">
    <property type="nucleotide sequence ID" value="NZ_JACDXX010000024.1"/>
</dbReference>
<proteinExistence type="predicted"/>
<protein>
    <submittedName>
        <fullName evidence="2">GNAT family N-acetyltransferase</fullName>
    </submittedName>
</protein>
<reference evidence="2 3" key="1">
    <citation type="submission" date="2020-07" db="EMBL/GenBank/DDBJ databases">
        <title>Pseudogemmobacter sp. nov., isolated from poultry manure in Taiwan.</title>
        <authorList>
            <person name="Lin S.-Y."/>
            <person name="Tang Y.-S."/>
            <person name="Young C.-C."/>
        </authorList>
    </citation>
    <scope>NUCLEOTIDE SEQUENCE [LARGE SCALE GENOMIC DNA]</scope>
    <source>
        <strain evidence="2 3">CC-YST710</strain>
    </source>
</reference>
<dbReference type="PROSITE" id="PS51186">
    <property type="entry name" value="GNAT"/>
    <property type="match status" value="1"/>
</dbReference>
<organism evidence="2 3">
    <name type="scientific">Pseudogemmobacter faecipullorum</name>
    <dbReference type="NCBI Taxonomy" id="2755041"/>
    <lineage>
        <taxon>Bacteria</taxon>
        <taxon>Pseudomonadati</taxon>
        <taxon>Pseudomonadota</taxon>
        <taxon>Alphaproteobacteria</taxon>
        <taxon>Rhodobacterales</taxon>
        <taxon>Paracoccaceae</taxon>
        <taxon>Pseudogemmobacter</taxon>
    </lineage>
</organism>